<evidence type="ECO:0000259" key="1">
    <source>
        <dbReference type="Pfam" id="PF00148"/>
    </source>
</evidence>
<dbReference type="KEGG" id="pste:PSTEL_23430"/>
<gene>
    <name evidence="2" type="ORF">PSTEL_23430</name>
</gene>
<dbReference type="PANTHER" id="PTHR42956">
    <property type="entry name" value="NITROGENASE IRON-MOLYBDENUM COFACTOR BIOSYNTHESIS PROTEIN NIFE"/>
    <property type="match status" value="1"/>
</dbReference>
<dbReference type="SUPFAM" id="SSF53807">
    <property type="entry name" value="Helical backbone' metal receptor"/>
    <property type="match status" value="1"/>
</dbReference>
<organism evidence="2 3">
    <name type="scientific">Paenibacillus stellifer</name>
    <dbReference type="NCBI Taxonomy" id="169760"/>
    <lineage>
        <taxon>Bacteria</taxon>
        <taxon>Bacillati</taxon>
        <taxon>Bacillota</taxon>
        <taxon>Bacilli</taxon>
        <taxon>Bacillales</taxon>
        <taxon>Paenibacillaceae</taxon>
        <taxon>Paenibacillus</taxon>
    </lineage>
</organism>
<dbReference type="Gene3D" id="3.40.50.1980">
    <property type="entry name" value="Nitrogenase molybdenum iron protein domain"/>
    <property type="match status" value="3"/>
</dbReference>
<dbReference type="CDD" id="cd00316">
    <property type="entry name" value="Oxidoreductase_nitrogenase"/>
    <property type="match status" value="1"/>
</dbReference>
<dbReference type="InterPro" id="IPR000510">
    <property type="entry name" value="Nase/OxRdtase_comp1"/>
</dbReference>
<dbReference type="STRING" id="169760.PSTEL_23430"/>
<dbReference type="GO" id="GO:0016491">
    <property type="term" value="F:oxidoreductase activity"/>
    <property type="evidence" value="ECO:0007669"/>
    <property type="project" value="InterPro"/>
</dbReference>
<dbReference type="RefSeq" id="WP_038698835.1">
    <property type="nucleotide sequence ID" value="NZ_CP009286.1"/>
</dbReference>
<dbReference type="PANTHER" id="PTHR42956:SF1">
    <property type="entry name" value="NITROGENASE IRON-MOLYBDENUM COFACTOR BIOSYNTHESIS PROTEIN NIFE"/>
    <property type="match status" value="1"/>
</dbReference>
<dbReference type="HOGENOM" id="CLU_025876_3_0_9"/>
<dbReference type="InterPro" id="IPR049939">
    <property type="entry name" value="NifE-like"/>
</dbReference>
<evidence type="ECO:0000313" key="2">
    <source>
        <dbReference type="EMBL" id="AIQ65619.1"/>
    </source>
</evidence>
<dbReference type="EMBL" id="CP009286">
    <property type="protein sequence ID" value="AIQ65619.1"/>
    <property type="molecule type" value="Genomic_DNA"/>
</dbReference>
<reference evidence="2 3" key="1">
    <citation type="submission" date="2014-08" db="EMBL/GenBank/DDBJ databases">
        <title>Comparative genomics of the Paenibacillus odorifer group.</title>
        <authorList>
            <person name="den Bakker H.C."/>
            <person name="Tsai Y.-C."/>
            <person name="Martin N."/>
            <person name="Korlach J."/>
            <person name="Wiedmann M."/>
        </authorList>
    </citation>
    <scope>NUCLEOTIDE SEQUENCE [LARGE SCALE GENOMIC DNA]</scope>
    <source>
        <strain evidence="2 3">DSM 14472</strain>
    </source>
</reference>
<dbReference type="Pfam" id="PF00148">
    <property type="entry name" value="Oxidored_nitro"/>
    <property type="match status" value="1"/>
</dbReference>
<keyword evidence="3" id="KW-1185">Reference proteome</keyword>
<protein>
    <recommendedName>
        <fullName evidence="1">Nitrogenase/oxidoreductase component 1 domain-containing protein</fullName>
    </recommendedName>
</protein>
<dbReference type="AlphaFoldDB" id="A0A089N9W2"/>
<dbReference type="Proteomes" id="UP000029507">
    <property type="component" value="Chromosome"/>
</dbReference>
<evidence type="ECO:0000313" key="3">
    <source>
        <dbReference type="Proteomes" id="UP000029507"/>
    </source>
</evidence>
<accession>A0A089N9W2</accession>
<name>A0A089N9W2_9BACL</name>
<proteinExistence type="predicted"/>
<feature type="domain" description="Nitrogenase/oxidoreductase component 1" evidence="1">
    <location>
        <begin position="55"/>
        <end position="428"/>
    </location>
</feature>
<sequence>MNHEIRQRFARVREKRLGTLTAFYGDSGTLADELEREEPAQRIRTYSETTDDEVIGAIRLLGRIRGAVTIIHGPPGCGAAKLEDELRSGGGPWLLTHIEENDSILGADDKLRDAIGRAQRLWKPDIIFILATPVIAINNDDIQSATVEAEELYGIPVVPIFAAGFRSKSPLYGYDLIYHALAKHVLNEEPASDNSERFINLIGTAETRTGNIIRELTAAGISYNNVSGFYTLSDLRRSPGAAASAALDRDDAGYLLAWLEESRGVARLDVPPPIGLTGTHRWLLAAADALDTGAETRNVIEAARTETAETLALQRLGDISVFIDLPPEQAFGIGELVTELGGKVTAFALTHADLTHAPRLREWSRRHNPHVLIEPGQPFEKINALNKWRPDLYIGRSETAVWAAAAGIPAASVDAVDIYGFQGALALAGLFGKALRNQALSRYLSAGGSSYREGWLAKSVNWHIKQEVR</sequence>